<dbReference type="EMBL" id="GEEE01004957">
    <property type="protein sequence ID" value="JAP58268.1"/>
    <property type="molecule type" value="Transcribed_RNA"/>
</dbReference>
<dbReference type="InterPro" id="IPR013087">
    <property type="entry name" value="Znf_C2H2_type"/>
</dbReference>
<evidence type="ECO:0000259" key="3">
    <source>
        <dbReference type="PROSITE" id="PS50157"/>
    </source>
</evidence>
<organism evidence="4">
    <name type="scientific">Schistocephalus solidus</name>
    <name type="common">Tapeworm</name>
    <dbReference type="NCBI Taxonomy" id="70667"/>
    <lineage>
        <taxon>Eukaryota</taxon>
        <taxon>Metazoa</taxon>
        <taxon>Spiralia</taxon>
        <taxon>Lophotrochozoa</taxon>
        <taxon>Platyhelminthes</taxon>
        <taxon>Cestoda</taxon>
        <taxon>Eucestoda</taxon>
        <taxon>Diphyllobothriidea</taxon>
        <taxon>Diphyllobothriidae</taxon>
        <taxon>Schistocephalus</taxon>
    </lineage>
</organism>
<dbReference type="PROSITE" id="PS00028">
    <property type="entry name" value="ZINC_FINGER_C2H2_1"/>
    <property type="match status" value="5"/>
</dbReference>
<dbReference type="PROSITE" id="PS50157">
    <property type="entry name" value="ZINC_FINGER_C2H2_2"/>
    <property type="match status" value="3"/>
</dbReference>
<evidence type="ECO:0000256" key="2">
    <source>
        <dbReference type="SAM" id="MobiDB-lite"/>
    </source>
</evidence>
<feature type="domain" description="C2H2-type" evidence="3">
    <location>
        <begin position="319"/>
        <end position="346"/>
    </location>
</feature>
<dbReference type="InterPro" id="IPR040373">
    <property type="entry name" value="CASZ1"/>
</dbReference>
<name>A0A0X3Q360_SCHSO</name>
<sequence length="1178" mass="130033">MSTSGETARPTTVQTAGEALDLSLNATTTTTTTAIQNQSTPNEMLRGQEDGSLPRLSTNSASPTGSALCPGFNQDFDYVDSSWLTLNPFLARSFAQNLSTVQTQFPFGRLNMPFGWPLKLDHLTPTSEEDVIDLSLNNSETAVGKVTQSANSSPPASFATGFLPNGGGGSGADAFNAGPAFFGVSPVLFHPPNPSPLEGLELTKRPNFNPSSAPLFMGLPALQAHNLRFELPTSAPDIQSLKPFHDENFRLPKFPDASLALGSAQIPSASKGLMAMFPPDFYAKNTWVYKDCNDILKKCQSYQECGHQSCRMAGNREHFHCLQCEKVIIRREEAIRHLKWHKKREESLQYGFMRYSPSDDCGNSECSYNTKQTHYHCLQPNCSKTYISTSDVQMHANYHRKDAVILQEGFQRYRATEVCDVPNCPYADERTTHFHCKRTGCHFTFKNKADIEKHKNHHQKNDEHAKNGFRKFTKYEACRFAGCKYSSVMNHIHCIRPGCDYVVHSSSQILSHKRKHERRQMTSMIKLSSNSSDCIYNNPLSDKSLSDFRLELTTANTPVSENNSSDLSQENPSHPPLPPPPPSAPAPPLKDNEYTQMPSTPTDSLCLEDSFGGKKTSPVSCSTSSVEVAASVLQAVSRVANACWSQWRYNRLPELQTKVGILGEPKAGGMIVGEEVSDLFLKAVLEEVLPSLAPFAANQPCEKAECSFNYAGTAHFHCLRAGCCDNQSSALRADLWEEHWLLHARQSALSRLGFLPCDAGPTCSSQHHNESEARDGLGHVHCRLSADCNFTIGALTFSPALGLRHWTTHHDRRFAVGLETTSDAASFEPCKRLILTTPRKRGRPPKNVRGIQVPRPELPEELCVDDTPLISITREMFFSPAEGAGVRGGMKIYPVTAPPCPDELCQFRLHEHYHCVRPRCHMATASLFVVNSHRVEFHTQTDIEPGYEYFDRSVDCRRASCYNNRVNGHFHCVRPRCDYCFVRYSKMAQHSRKHLENENAVCGGDGGGSGCSPLQASIPLTPALFTGSMDMSTLRIPSSTGGEDTDMALQLSNPAAAMMPPLGVKSLPNLWTSASQSQMPSLFFLLTNFFNGQAGTGIGLLPQPGLAIPRELGLPTATNVTATAENEVTSETSSPTNAFPEDSVASEKMEWEEDEEEEEGQRTTHPTISRQSEKLIAS</sequence>
<proteinExistence type="predicted"/>
<protein>
    <recommendedName>
        <fullName evidence="3">C2H2-type domain-containing protein</fullName>
    </recommendedName>
</protein>
<feature type="compositionally biased region" description="Acidic residues" evidence="2">
    <location>
        <begin position="1150"/>
        <end position="1159"/>
    </location>
</feature>
<accession>A0A0X3Q360</accession>
<dbReference type="GO" id="GO:0000977">
    <property type="term" value="F:RNA polymerase II transcription regulatory region sequence-specific DNA binding"/>
    <property type="evidence" value="ECO:0007669"/>
    <property type="project" value="TreeGrafter"/>
</dbReference>
<dbReference type="GO" id="GO:0045664">
    <property type="term" value="P:regulation of neuron differentiation"/>
    <property type="evidence" value="ECO:0007669"/>
    <property type="project" value="TreeGrafter"/>
</dbReference>
<dbReference type="SMART" id="SM00355">
    <property type="entry name" value="ZnF_C2H2"/>
    <property type="match status" value="6"/>
</dbReference>
<feature type="compositionally biased region" description="Pro residues" evidence="2">
    <location>
        <begin position="573"/>
        <end position="588"/>
    </location>
</feature>
<feature type="compositionally biased region" description="Polar residues" evidence="2">
    <location>
        <begin position="556"/>
        <end position="571"/>
    </location>
</feature>
<keyword evidence="1" id="KW-0479">Metal-binding</keyword>
<dbReference type="GO" id="GO:0008270">
    <property type="term" value="F:zinc ion binding"/>
    <property type="evidence" value="ECO:0007669"/>
    <property type="project" value="UniProtKB-KW"/>
</dbReference>
<dbReference type="PANTHER" id="PTHR12451">
    <property type="entry name" value="TRANSCRIPTION FACTOR CASTOR PROTEIN MING -RELATED"/>
    <property type="match status" value="1"/>
</dbReference>
<feature type="region of interest" description="Disordered" evidence="2">
    <location>
        <begin position="34"/>
        <end position="64"/>
    </location>
</feature>
<feature type="domain" description="C2H2-type" evidence="3">
    <location>
        <begin position="434"/>
        <end position="463"/>
    </location>
</feature>
<gene>
    <name evidence="4" type="ORF">TR167495</name>
</gene>
<dbReference type="GO" id="GO:0005634">
    <property type="term" value="C:nucleus"/>
    <property type="evidence" value="ECO:0007669"/>
    <property type="project" value="TreeGrafter"/>
</dbReference>
<dbReference type="GO" id="GO:0000981">
    <property type="term" value="F:DNA-binding transcription factor activity, RNA polymerase II-specific"/>
    <property type="evidence" value="ECO:0007669"/>
    <property type="project" value="TreeGrafter"/>
</dbReference>
<feature type="domain" description="C2H2-type" evidence="3">
    <location>
        <begin position="970"/>
        <end position="999"/>
    </location>
</feature>
<evidence type="ECO:0000256" key="1">
    <source>
        <dbReference type="PROSITE-ProRule" id="PRU00042"/>
    </source>
</evidence>
<feature type="region of interest" description="Disordered" evidence="2">
    <location>
        <begin position="556"/>
        <end position="602"/>
    </location>
</feature>
<keyword evidence="1" id="KW-0863">Zinc-finger</keyword>
<feature type="region of interest" description="Disordered" evidence="2">
    <location>
        <begin position="1125"/>
        <end position="1178"/>
    </location>
</feature>
<dbReference type="GO" id="GO:0045944">
    <property type="term" value="P:positive regulation of transcription by RNA polymerase II"/>
    <property type="evidence" value="ECO:0007669"/>
    <property type="project" value="TreeGrafter"/>
</dbReference>
<dbReference type="AlphaFoldDB" id="A0A0X3Q360"/>
<feature type="compositionally biased region" description="Polar residues" evidence="2">
    <location>
        <begin position="55"/>
        <end position="64"/>
    </location>
</feature>
<dbReference type="PANTHER" id="PTHR12451:SF0">
    <property type="entry name" value="ZINC FINGER PROTEIN CASTOR HOMOLOG 1"/>
    <property type="match status" value="1"/>
</dbReference>
<reference evidence="4" key="1">
    <citation type="submission" date="2016-01" db="EMBL/GenBank/DDBJ databases">
        <title>Reference transcriptome for the parasite Schistocephalus solidus: insights into the molecular evolution of parasitism.</title>
        <authorList>
            <person name="Hebert F.O."/>
            <person name="Grambauer S."/>
            <person name="Barber I."/>
            <person name="Landry C.R."/>
            <person name="Aubin-Horth N."/>
        </authorList>
    </citation>
    <scope>NUCLEOTIDE SEQUENCE</scope>
</reference>
<keyword evidence="1" id="KW-0862">Zinc</keyword>
<evidence type="ECO:0000313" key="4">
    <source>
        <dbReference type="EMBL" id="JAP58268.1"/>
    </source>
</evidence>